<dbReference type="InterPro" id="IPR000160">
    <property type="entry name" value="GGDEF_dom"/>
</dbReference>
<feature type="domain" description="GGDEF" evidence="4">
    <location>
        <begin position="130"/>
        <end position="261"/>
    </location>
</feature>
<dbReference type="RefSeq" id="WP_162936616.1">
    <property type="nucleotide sequence ID" value="NZ_LT009748.1"/>
</dbReference>
<evidence type="ECO:0000313" key="5">
    <source>
        <dbReference type="EMBL" id="CUX13990.1"/>
    </source>
</evidence>
<keyword evidence="3" id="KW-0472">Membrane</keyword>
<evidence type="ECO:0000256" key="3">
    <source>
        <dbReference type="SAM" id="Phobius"/>
    </source>
</evidence>
<feature type="transmembrane region" description="Helical" evidence="3">
    <location>
        <begin position="67"/>
        <end position="90"/>
    </location>
</feature>
<evidence type="ECO:0000256" key="1">
    <source>
        <dbReference type="ARBA" id="ARBA00012528"/>
    </source>
</evidence>
<dbReference type="InterPro" id="IPR050469">
    <property type="entry name" value="Diguanylate_Cyclase"/>
</dbReference>
<dbReference type="CDD" id="cd01949">
    <property type="entry name" value="GGDEF"/>
    <property type="match status" value="1"/>
</dbReference>
<accession>A0A1S7P010</accession>
<reference evidence="5 6" key="1">
    <citation type="submission" date="2016-01" db="EMBL/GenBank/DDBJ databases">
        <authorList>
            <person name="Oliw E.H."/>
        </authorList>
    </citation>
    <scope>NUCLEOTIDE SEQUENCE [LARGE SCALE GENOMIC DNA]</scope>
    <source>
        <strain evidence="5 6">Zutra 3-1</strain>
    </source>
</reference>
<dbReference type="PROSITE" id="PS50887">
    <property type="entry name" value="GGDEF"/>
    <property type="match status" value="1"/>
</dbReference>
<comment type="catalytic activity">
    <reaction evidence="2">
        <text>2 GTP = 3',3'-c-di-GMP + 2 diphosphate</text>
        <dbReference type="Rhea" id="RHEA:24898"/>
        <dbReference type="ChEBI" id="CHEBI:33019"/>
        <dbReference type="ChEBI" id="CHEBI:37565"/>
        <dbReference type="ChEBI" id="CHEBI:58805"/>
        <dbReference type="EC" id="2.7.7.65"/>
    </reaction>
</comment>
<dbReference type="SUPFAM" id="SSF55073">
    <property type="entry name" value="Nucleotide cyclase"/>
    <property type="match status" value="1"/>
</dbReference>
<dbReference type="InterPro" id="IPR029787">
    <property type="entry name" value="Nucleotide_cyclase"/>
</dbReference>
<dbReference type="EC" id="2.7.7.65" evidence="1"/>
<proteinExistence type="predicted"/>
<dbReference type="AlphaFoldDB" id="A0A1S7P010"/>
<protein>
    <recommendedName>
        <fullName evidence="1">diguanylate cyclase</fullName>
        <ecNumber evidence="1">2.7.7.65</ecNumber>
    </recommendedName>
</protein>
<dbReference type="Pfam" id="PF00990">
    <property type="entry name" value="GGDEF"/>
    <property type="match status" value="1"/>
</dbReference>
<name>A0A1S7P010_9HYPH</name>
<feature type="transmembrane region" description="Helical" evidence="3">
    <location>
        <begin position="31"/>
        <end position="55"/>
    </location>
</feature>
<dbReference type="GO" id="GO:0043709">
    <property type="term" value="P:cell adhesion involved in single-species biofilm formation"/>
    <property type="evidence" value="ECO:0007669"/>
    <property type="project" value="TreeGrafter"/>
</dbReference>
<organism evidence="5 6">
    <name type="scientific">Agrobacterium deltaense Zutra 3/1</name>
    <dbReference type="NCBI Taxonomy" id="1183427"/>
    <lineage>
        <taxon>Bacteria</taxon>
        <taxon>Pseudomonadati</taxon>
        <taxon>Pseudomonadota</taxon>
        <taxon>Alphaproteobacteria</taxon>
        <taxon>Hyphomicrobiales</taxon>
        <taxon>Rhizobiaceae</taxon>
        <taxon>Rhizobium/Agrobacterium group</taxon>
        <taxon>Agrobacterium</taxon>
    </lineage>
</organism>
<evidence type="ECO:0000256" key="2">
    <source>
        <dbReference type="ARBA" id="ARBA00034247"/>
    </source>
</evidence>
<keyword evidence="3" id="KW-1133">Transmembrane helix</keyword>
<evidence type="ECO:0000259" key="4">
    <source>
        <dbReference type="PROSITE" id="PS50887"/>
    </source>
</evidence>
<dbReference type="GO" id="GO:0005886">
    <property type="term" value="C:plasma membrane"/>
    <property type="evidence" value="ECO:0007669"/>
    <property type="project" value="TreeGrafter"/>
</dbReference>
<evidence type="ECO:0000313" key="6">
    <source>
        <dbReference type="Proteomes" id="UP000191987"/>
    </source>
</evidence>
<dbReference type="GO" id="GO:1902201">
    <property type="term" value="P:negative regulation of bacterial-type flagellum-dependent cell motility"/>
    <property type="evidence" value="ECO:0007669"/>
    <property type="project" value="TreeGrafter"/>
</dbReference>
<dbReference type="InterPro" id="IPR043128">
    <property type="entry name" value="Rev_trsase/Diguanyl_cyclase"/>
</dbReference>
<dbReference type="PANTHER" id="PTHR45138">
    <property type="entry name" value="REGULATORY COMPONENTS OF SENSORY TRANSDUCTION SYSTEM"/>
    <property type="match status" value="1"/>
</dbReference>
<dbReference type="GO" id="GO:0052621">
    <property type="term" value="F:diguanylate cyclase activity"/>
    <property type="evidence" value="ECO:0007669"/>
    <property type="project" value="UniProtKB-EC"/>
</dbReference>
<dbReference type="Gene3D" id="3.30.70.270">
    <property type="match status" value="1"/>
</dbReference>
<dbReference type="SMART" id="SM00267">
    <property type="entry name" value="GGDEF"/>
    <property type="match status" value="1"/>
</dbReference>
<dbReference type="EMBL" id="FBWG01000003">
    <property type="protein sequence ID" value="CUX13990.1"/>
    <property type="molecule type" value="Genomic_DNA"/>
</dbReference>
<keyword evidence="3" id="KW-0812">Transmembrane</keyword>
<gene>
    <name evidence="5" type="ORF">AGR7C_Cc110128</name>
</gene>
<dbReference type="PANTHER" id="PTHR45138:SF9">
    <property type="entry name" value="DIGUANYLATE CYCLASE DGCM-RELATED"/>
    <property type="match status" value="1"/>
</dbReference>
<sequence length="269" mass="29504">MVLGLWKKLIEMMSFSIATSERRRRLEPLEFAIRVACVVTVIAVLICFFGLLLLAEFGLVTDLVNGLILGITLSAAISFTITLLVCWLNAREVKLLAQSHERFLYLSHTDALTGLSNRLGLYAGCIDLGPHYCVAFLDIDHFKSVNDRFSHLAGDAVISSVAQRIRAAFAGSASVARMGGEEFVVVQEAGLQSFLDVCERLRASIEAVPVDYQDMRIAVTISIGVAVRKDAEVFEKVLHNADLALYQAKGTGRNRICVSGQRDIRQSVA</sequence>
<dbReference type="NCBIfam" id="TIGR00254">
    <property type="entry name" value="GGDEF"/>
    <property type="match status" value="1"/>
</dbReference>
<dbReference type="Proteomes" id="UP000191987">
    <property type="component" value="Unassembled WGS sequence"/>
</dbReference>